<dbReference type="SMART" id="SM00054">
    <property type="entry name" value="EFh"/>
    <property type="match status" value="4"/>
</dbReference>
<dbReference type="InterPro" id="IPR002048">
    <property type="entry name" value="EF_hand_dom"/>
</dbReference>
<dbReference type="InterPro" id="IPR011992">
    <property type="entry name" value="EF-hand-dom_pair"/>
</dbReference>
<dbReference type="GO" id="GO:0048306">
    <property type="term" value="F:calcium-dependent protein binding"/>
    <property type="evidence" value="ECO:0007669"/>
    <property type="project" value="UniProtKB-ARBA"/>
</dbReference>
<keyword evidence="2" id="KW-0963">Cytoplasm</keyword>
<evidence type="ECO:0000256" key="4">
    <source>
        <dbReference type="ARBA" id="ARBA00022737"/>
    </source>
</evidence>
<evidence type="ECO:0000256" key="1">
    <source>
        <dbReference type="ARBA" id="ARBA00004496"/>
    </source>
</evidence>
<dbReference type="Pfam" id="PF13499">
    <property type="entry name" value="EF-hand_7"/>
    <property type="match status" value="2"/>
</dbReference>
<dbReference type="Gene3D" id="1.10.238.10">
    <property type="entry name" value="EF-hand"/>
    <property type="match status" value="1"/>
</dbReference>
<evidence type="ECO:0000259" key="6">
    <source>
        <dbReference type="PROSITE" id="PS50222"/>
    </source>
</evidence>
<dbReference type="PANTHER" id="PTHR46212:SF9">
    <property type="entry name" value="PROGRAMMED CELL DEATH PROTEIN 6"/>
    <property type="match status" value="1"/>
</dbReference>
<keyword evidence="5" id="KW-0106">Calcium</keyword>
<keyword evidence="3" id="KW-0479">Metal-binding</keyword>
<sequence>MAYKMPDQRWLYDLFRRVDRDGSGAINANELQSALSNGTWSAFNGETVRLMIGMFDKDRNGSINYQEFVHLWDYVTRWLNCFKSFDRDNSGNIDREELKQALTTFGYRLSDSFYSIIIRKFDRKGAGSIYFDDFIQLCVLLQSLTAAFRQHDTDQDGWIQIDYERFLTMVFDVCIV</sequence>
<dbReference type="GO" id="GO:0005737">
    <property type="term" value="C:cytoplasm"/>
    <property type="evidence" value="ECO:0007669"/>
    <property type="project" value="UniProtKB-SubCell"/>
</dbReference>
<evidence type="ECO:0000313" key="8">
    <source>
        <dbReference type="Proteomes" id="UP000015104"/>
    </source>
</evidence>
<dbReference type="KEGG" id="tut:107368782"/>
<keyword evidence="8" id="KW-1185">Reference proteome</keyword>
<dbReference type="InterPro" id="IPR051426">
    <property type="entry name" value="Peflin/Sorcin_CaBP"/>
</dbReference>
<dbReference type="EMBL" id="CAEY01000740">
    <property type="status" value="NOT_ANNOTATED_CDS"/>
    <property type="molecule type" value="Genomic_DNA"/>
</dbReference>
<dbReference type="eggNOG" id="KOG0037">
    <property type="taxonomic scope" value="Eukaryota"/>
</dbReference>
<evidence type="ECO:0000256" key="3">
    <source>
        <dbReference type="ARBA" id="ARBA00022723"/>
    </source>
</evidence>
<keyword evidence="4" id="KW-0677">Repeat</keyword>
<dbReference type="Proteomes" id="UP000015104">
    <property type="component" value="Unassembled WGS sequence"/>
</dbReference>
<proteinExistence type="predicted"/>
<dbReference type="OMA" id="FYNILMH"/>
<dbReference type="SUPFAM" id="SSF47473">
    <property type="entry name" value="EF-hand"/>
    <property type="match status" value="1"/>
</dbReference>
<dbReference type="STRING" id="32264.T1KZG4"/>
<name>T1KZG4_TETUR</name>
<dbReference type="AlphaFoldDB" id="T1KZG4"/>
<dbReference type="HOGENOM" id="CLU_051357_1_1_1"/>
<protein>
    <recommendedName>
        <fullName evidence="6">EF-hand domain-containing protein</fullName>
    </recommendedName>
</protein>
<dbReference type="OrthoDB" id="186625at2759"/>
<evidence type="ECO:0000256" key="2">
    <source>
        <dbReference type="ARBA" id="ARBA00022490"/>
    </source>
</evidence>
<feature type="domain" description="EF-hand" evidence="6">
    <location>
        <begin position="6"/>
        <end position="41"/>
    </location>
</feature>
<reference evidence="8" key="1">
    <citation type="submission" date="2011-08" db="EMBL/GenBank/DDBJ databases">
        <authorList>
            <person name="Rombauts S."/>
        </authorList>
    </citation>
    <scope>NUCLEOTIDE SEQUENCE</scope>
    <source>
        <strain evidence="8">London</strain>
    </source>
</reference>
<gene>
    <name evidence="7" type="primary">107368782</name>
</gene>
<dbReference type="GO" id="GO:0005509">
    <property type="term" value="F:calcium ion binding"/>
    <property type="evidence" value="ECO:0007669"/>
    <property type="project" value="InterPro"/>
</dbReference>
<dbReference type="PROSITE" id="PS00018">
    <property type="entry name" value="EF_HAND_1"/>
    <property type="match status" value="2"/>
</dbReference>
<dbReference type="InterPro" id="IPR018247">
    <property type="entry name" value="EF_Hand_1_Ca_BS"/>
</dbReference>
<reference evidence="7" key="2">
    <citation type="submission" date="2015-06" db="UniProtKB">
        <authorList>
            <consortium name="EnsemblMetazoa"/>
        </authorList>
    </citation>
    <scope>IDENTIFICATION</scope>
</reference>
<evidence type="ECO:0000313" key="7">
    <source>
        <dbReference type="EnsemblMetazoa" id="tetur28g01520.1"/>
    </source>
</evidence>
<feature type="domain" description="EF-hand" evidence="6">
    <location>
        <begin position="73"/>
        <end position="108"/>
    </location>
</feature>
<evidence type="ECO:0000256" key="5">
    <source>
        <dbReference type="ARBA" id="ARBA00022837"/>
    </source>
</evidence>
<accession>T1KZG4</accession>
<organism evidence="7 8">
    <name type="scientific">Tetranychus urticae</name>
    <name type="common">Two-spotted spider mite</name>
    <dbReference type="NCBI Taxonomy" id="32264"/>
    <lineage>
        <taxon>Eukaryota</taxon>
        <taxon>Metazoa</taxon>
        <taxon>Ecdysozoa</taxon>
        <taxon>Arthropoda</taxon>
        <taxon>Chelicerata</taxon>
        <taxon>Arachnida</taxon>
        <taxon>Acari</taxon>
        <taxon>Acariformes</taxon>
        <taxon>Trombidiformes</taxon>
        <taxon>Prostigmata</taxon>
        <taxon>Eleutherengona</taxon>
        <taxon>Raphignathae</taxon>
        <taxon>Tetranychoidea</taxon>
        <taxon>Tetranychidae</taxon>
        <taxon>Tetranychus</taxon>
    </lineage>
</organism>
<dbReference type="PROSITE" id="PS50222">
    <property type="entry name" value="EF_HAND_2"/>
    <property type="match status" value="2"/>
</dbReference>
<comment type="subcellular location">
    <subcellularLocation>
        <location evidence="1">Cytoplasm</location>
    </subcellularLocation>
</comment>
<dbReference type="PANTHER" id="PTHR46212">
    <property type="entry name" value="PEFLIN"/>
    <property type="match status" value="1"/>
</dbReference>
<dbReference type="EnsemblMetazoa" id="tetur28g01520.1">
    <property type="protein sequence ID" value="tetur28g01520.1"/>
    <property type="gene ID" value="tetur28g01520"/>
</dbReference>